<dbReference type="Pfam" id="PF00385">
    <property type="entry name" value="Chromo"/>
    <property type="match status" value="1"/>
</dbReference>
<organism evidence="2 3">
    <name type="scientific">Circinella minor</name>
    <dbReference type="NCBI Taxonomy" id="1195481"/>
    <lineage>
        <taxon>Eukaryota</taxon>
        <taxon>Fungi</taxon>
        <taxon>Fungi incertae sedis</taxon>
        <taxon>Mucoromycota</taxon>
        <taxon>Mucoromycotina</taxon>
        <taxon>Mucoromycetes</taxon>
        <taxon>Mucorales</taxon>
        <taxon>Lichtheimiaceae</taxon>
        <taxon>Circinella</taxon>
    </lineage>
</organism>
<dbReference type="Proteomes" id="UP000646827">
    <property type="component" value="Unassembled WGS sequence"/>
</dbReference>
<evidence type="ECO:0000313" key="2">
    <source>
        <dbReference type="EMBL" id="KAG2223231.1"/>
    </source>
</evidence>
<evidence type="ECO:0000259" key="1">
    <source>
        <dbReference type="PROSITE" id="PS50013"/>
    </source>
</evidence>
<dbReference type="PROSITE" id="PS50013">
    <property type="entry name" value="CHROMO_2"/>
    <property type="match status" value="1"/>
</dbReference>
<feature type="domain" description="Chromo" evidence="1">
    <location>
        <begin position="254"/>
        <end position="301"/>
    </location>
</feature>
<dbReference type="EMBL" id="JAEPRB010000065">
    <property type="protein sequence ID" value="KAG2223231.1"/>
    <property type="molecule type" value="Genomic_DNA"/>
</dbReference>
<protein>
    <recommendedName>
        <fullName evidence="1">Chromo domain-containing protein</fullName>
    </recommendedName>
</protein>
<sequence>MFSNIKIRVYSALLKNPKNFKNITLILDGHDSTIDYSKPDISSQKRWSYKLKTSGLRTQVLCDINNMIIAVSDSELCGVSSDGELNDYNFFYPIRKEPNENLNKQEKHFNDVFGSFRSSIENQFCELGKKFNRFSNNKSTLKTDDYKYVNLQMKVAFLLKNIKIFTETFNIITQDHHKLWIENNFEFPSDNKLIDIIRNENDIYINNNNNTNEIEEVDFPEYRNINKKKRKKGKSARKININLIRDLNKNNNFYEIENIVQHKLNEDNDYVFSVKWKNYDESQNSWVNEKDFNEKDIIKII</sequence>
<dbReference type="SUPFAM" id="SSF54160">
    <property type="entry name" value="Chromo domain-like"/>
    <property type="match status" value="1"/>
</dbReference>
<dbReference type="InterPro" id="IPR016197">
    <property type="entry name" value="Chromo-like_dom_sf"/>
</dbReference>
<comment type="caution">
    <text evidence="2">The sequence shown here is derived from an EMBL/GenBank/DDBJ whole genome shotgun (WGS) entry which is preliminary data.</text>
</comment>
<keyword evidence="3" id="KW-1185">Reference proteome</keyword>
<dbReference type="AlphaFoldDB" id="A0A8H7S7Y0"/>
<gene>
    <name evidence="2" type="ORF">INT45_006112</name>
</gene>
<name>A0A8H7S7Y0_9FUNG</name>
<evidence type="ECO:0000313" key="3">
    <source>
        <dbReference type="Proteomes" id="UP000646827"/>
    </source>
</evidence>
<dbReference type="OrthoDB" id="2393881at2759"/>
<accession>A0A8H7S7Y0</accession>
<reference evidence="2 3" key="1">
    <citation type="submission" date="2020-12" db="EMBL/GenBank/DDBJ databases">
        <title>Metabolic potential, ecology and presence of endohyphal bacteria is reflected in genomic diversity of Mucoromycotina.</title>
        <authorList>
            <person name="Muszewska A."/>
            <person name="Okrasinska A."/>
            <person name="Steczkiewicz K."/>
            <person name="Drgas O."/>
            <person name="Orlowska M."/>
            <person name="Perlinska-Lenart U."/>
            <person name="Aleksandrzak-Piekarczyk T."/>
            <person name="Szatraj K."/>
            <person name="Zielenkiewicz U."/>
            <person name="Pilsyk S."/>
            <person name="Malc E."/>
            <person name="Mieczkowski P."/>
            <person name="Kruszewska J.S."/>
            <person name="Biernat P."/>
            <person name="Pawlowska J."/>
        </authorList>
    </citation>
    <scope>NUCLEOTIDE SEQUENCE [LARGE SCALE GENOMIC DNA]</scope>
    <source>
        <strain evidence="2 3">CBS 142.35</strain>
    </source>
</reference>
<dbReference type="InterPro" id="IPR023780">
    <property type="entry name" value="Chromo_domain"/>
</dbReference>
<dbReference type="InterPro" id="IPR000953">
    <property type="entry name" value="Chromo/chromo_shadow_dom"/>
</dbReference>
<proteinExistence type="predicted"/>
<dbReference type="Gene3D" id="2.40.50.40">
    <property type="match status" value="1"/>
</dbReference>